<dbReference type="InterPro" id="IPR027417">
    <property type="entry name" value="P-loop_NTPase"/>
</dbReference>
<dbReference type="PANTHER" id="PTHR41287">
    <property type="match status" value="1"/>
</dbReference>
<evidence type="ECO:0000313" key="3">
    <source>
        <dbReference type="Proteomes" id="UP000732377"/>
    </source>
</evidence>
<dbReference type="EMBL" id="PIUK01000647">
    <property type="protein sequence ID" value="MBY6278632.1"/>
    <property type="molecule type" value="Genomic_DNA"/>
</dbReference>
<gene>
    <name evidence="2" type="ORF">CWE10_21355</name>
</gene>
<dbReference type="InterPro" id="IPR046461">
    <property type="entry name" value="TerL_ATPase"/>
</dbReference>
<evidence type="ECO:0000313" key="2">
    <source>
        <dbReference type="EMBL" id="MBY6278632.1"/>
    </source>
</evidence>
<protein>
    <submittedName>
        <fullName evidence="2">Terminase large subunit</fullName>
    </submittedName>
</protein>
<accession>A0A953LLV8</accession>
<reference evidence="2" key="1">
    <citation type="submission" date="2017-11" db="EMBL/GenBank/DDBJ databases">
        <title>Three new genomes from thermophilic consortium.</title>
        <authorList>
            <person name="Quaggio R."/>
            <person name="Amgarten D."/>
            <person name="Setubal J.C."/>
        </authorList>
    </citation>
    <scope>NUCLEOTIDE SEQUENCE</scope>
    <source>
        <strain evidence="2">ZCTH01-B2</strain>
    </source>
</reference>
<dbReference type="Proteomes" id="UP000732377">
    <property type="component" value="Unassembled WGS sequence"/>
</dbReference>
<dbReference type="PANTHER" id="PTHR41287:SF1">
    <property type="entry name" value="PROTEIN YMFN"/>
    <property type="match status" value="1"/>
</dbReference>
<organism evidence="2 3">
    <name type="scientific">Symbiobacterium thermophilum</name>
    <dbReference type="NCBI Taxonomy" id="2734"/>
    <lineage>
        <taxon>Bacteria</taxon>
        <taxon>Bacillati</taxon>
        <taxon>Bacillota</taxon>
        <taxon>Clostridia</taxon>
        <taxon>Eubacteriales</taxon>
        <taxon>Symbiobacteriaceae</taxon>
        <taxon>Symbiobacterium</taxon>
    </lineage>
</organism>
<dbReference type="AlphaFoldDB" id="A0A953LLV8"/>
<dbReference type="InterPro" id="IPR005021">
    <property type="entry name" value="Terminase_largesu-like"/>
</dbReference>
<feature type="non-terminal residue" evidence="2">
    <location>
        <position position="168"/>
    </location>
</feature>
<dbReference type="RefSeq" id="WP_273382376.1">
    <property type="nucleotide sequence ID" value="NZ_PIUK01000647.1"/>
</dbReference>
<proteinExistence type="predicted"/>
<sequence length="168" mass="19798">MSLKQWLIDYSHDVIDGRIIACQKHKWACMRFLRDIEREGTDEFPFIFDEKKAMRFLKWMTLFKHTKGVLKGQHIRPHEIQVFVFGNIYGWVHKDTDYRRFKKGYWQVGRKNAKSQSLACVASYEAMAFGESMSEVYIGATKTEQARIVWKETEAMLAGCPELKGKYE</sequence>
<name>A0A953LLV8_SYMTR</name>
<dbReference type="Pfam" id="PF03354">
    <property type="entry name" value="TerL_ATPase"/>
    <property type="match status" value="1"/>
</dbReference>
<comment type="caution">
    <text evidence="2">The sequence shown here is derived from an EMBL/GenBank/DDBJ whole genome shotgun (WGS) entry which is preliminary data.</text>
</comment>
<dbReference type="Gene3D" id="3.40.50.300">
    <property type="entry name" value="P-loop containing nucleotide triphosphate hydrolases"/>
    <property type="match status" value="1"/>
</dbReference>
<feature type="domain" description="Terminase large subunit-like ATPase" evidence="1">
    <location>
        <begin position="80"/>
        <end position="155"/>
    </location>
</feature>
<evidence type="ECO:0000259" key="1">
    <source>
        <dbReference type="Pfam" id="PF03354"/>
    </source>
</evidence>